<organism evidence="2">
    <name type="scientific">freshwater metagenome</name>
    <dbReference type="NCBI Taxonomy" id="449393"/>
    <lineage>
        <taxon>unclassified sequences</taxon>
        <taxon>metagenomes</taxon>
        <taxon>ecological metagenomes</taxon>
    </lineage>
</organism>
<proteinExistence type="predicted"/>
<gene>
    <name evidence="2" type="ORF">UFOPK1855_00145</name>
</gene>
<dbReference type="AlphaFoldDB" id="A0A6J6GYD5"/>
<feature type="compositionally biased region" description="Basic and acidic residues" evidence="1">
    <location>
        <begin position="141"/>
        <end position="152"/>
    </location>
</feature>
<dbReference type="NCBIfam" id="NF040712">
    <property type="entry name" value="SepH"/>
    <property type="match status" value="1"/>
</dbReference>
<evidence type="ECO:0000313" key="2">
    <source>
        <dbReference type="EMBL" id="CAB4606392.1"/>
    </source>
</evidence>
<name>A0A6J6GYD5_9ZZZZ</name>
<dbReference type="EMBL" id="CAEZUW010000012">
    <property type="protein sequence ID" value="CAB4606392.1"/>
    <property type="molecule type" value="Genomic_DNA"/>
</dbReference>
<evidence type="ECO:0000256" key="1">
    <source>
        <dbReference type="SAM" id="MobiDB-lite"/>
    </source>
</evidence>
<accession>A0A6J6GYD5</accession>
<feature type="compositionally biased region" description="Acidic residues" evidence="1">
    <location>
        <begin position="153"/>
        <end position="176"/>
    </location>
</feature>
<feature type="region of interest" description="Disordered" evidence="1">
    <location>
        <begin position="141"/>
        <end position="265"/>
    </location>
</feature>
<dbReference type="InterPro" id="IPR047682">
    <property type="entry name" value="SepH-like"/>
</dbReference>
<reference evidence="2" key="1">
    <citation type="submission" date="2020-05" db="EMBL/GenBank/DDBJ databases">
        <authorList>
            <person name="Chiriac C."/>
            <person name="Salcher M."/>
            <person name="Ghai R."/>
            <person name="Kavagutti S V."/>
        </authorList>
    </citation>
    <scope>NUCLEOTIDE SEQUENCE</scope>
</reference>
<feature type="compositionally biased region" description="Acidic residues" evidence="1">
    <location>
        <begin position="186"/>
        <end position="223"/>
    </location>
</feature>
<sequence>MPGDRFNDEGQIEFGELISSRLEQANAVAVHWSVRRAGATTWDVTVGYTIGENSGLALWAFDPRRVLLTPENEAASGLSTVEGASGPITKVRVIADTPAAFRRIEATEPTIEKASKVEPAEAEPVATIESLDDLRKKREAAKVAEESQKPTVDDEISLDEPAAEPDALEQLDEIVIENDSPLESTPELEVDDSPEATFDDEIYSEAENEEPFDLEPETDDVDAAEVVPEPEEKIQETSDEQQPAKKPRASMPSWDQIVFGTKSED</sequence>
<protein>
    <submittedName>
        <fullName evidence="2">Unannotated protein</fullName>
    </submittedName>
</protein>